<dbReference type="GO" id="GO:0017101">
    <property type="term" value="C:aminoacyl-tRNA synthetase multienzyme complex"/>
    <property type="evidence" value="ECO:0007669"/>
    <property type="project" value="TreeGrafter"/>
</dbReference>
<dbReference type="SUPFAM" id="SSF52374">
    <property type="entry name" value="Nucleotidylyl transferase"/>
    <property type="match status" value="1"/>
</dbReference>
<feature type="domain" description="Methionyl/Leucyl tRNA synthetase" evidence="6">
    <location>
        <begin position="16"/>
        <end position="104"/>
    </location>
</feature>
<keyword evidence="5" id="KW-0030">Aminoacyl-tRNA synthetase</keyword>
<comment type="caution">
    <text evidence="7">The sequence shown here is derived from an EMBL/GenBank/DDBJ whole genome shotgun (WGS) entry which is preliminary data.</text>
</comment>
<dbReference type="Proteomes" id="UP000190890">
    <property type="component" value="Unassembled WGS sequence"/>
</dbReference>
<evidence type="ECO:0000256" key="5">
    <source>
        <dbReference type="ARBA" id="ARBA00023146"/>
    </source>
</evidence>
<keyword evidence="8" id="KW-1185">Reference proteome</keyword>
<dbReference type="GO" id="GO:0004825">
    <property type="term" value="F:methionine-tRNA ligase activity"/>
    <property type="evidence" value="ECO:0007669"/>
    <property type="project" value="UniProtKB-EC"/>
</dbReference>
<dbReference type="Pfam" id="PF09334">
    <property type="entry name" value="tRNA-synt_1g"/>
    <property type="match status" value="1"/>
</dbReference>
<keyword evidence="4" id="KW-0648">Protein biosynthesis</keyword>
<sequence length="106" mass="12343">MEEWKLKRPIFPKKAVITAGMPYGNKELHFGHAGGMFVHADTFARFLRDRIGHENVIFVSGTDCYGSAISVKYRKLVDENNYEGTIEDYVRENHEKQKDVLEKYEM</sequence>
<dbReference type="AlphaFoldDB" id="A0A1S8TS56"/>
<evidence type="ECO:0000313" key="8">
    <source>
        <dbReference type="Proteomes" id="UP000190890"/>
    </source>
</evidence>
<dbReference type="PANTHER" id="PTHR45765:SF1">
    <property type="entry name" value="METHIONINE--TRNA LIGASE, CYTOPLASMIC"/>
    <property type="match status" value="1"/>
</dbReference>
<protein>
    <submittedName>
        <fullName evidence="7">Methionine--tRNA ligase</fullName>
        <ecNumber evidence="7">6.1.1.10</ecNumber>
    </submittedName>
</protein>
<dbReference type="InterPro" id="IPR014729">
    <property type="entry name" value="Rossmann-like_a/b/a_fold"/>
</dbReference>
<evidence type="ECO:0000256" key="1">
    <source>
        <dbReference type="ARBA" id="ARBA00022598"/>
    </source>
</evidence>
<dbReference type="EC" id="6.1.1.10" evidence="7"/>
<evidence type="ECO:0000256" key="4">
    <source>
        <dbReference type="ARBA" id="ARBA00022917"/>
    </source>
</evidence>
<evidence type="ECO:0000256" key="3">
    <source>
        <dbReference type="ARBA" id="ARBA00022840"/>
    </source>
</evidence>
<proteinExistence type="predicted"/>
<dbReference type="InterPro" id="IPR023458">
    <property type="entry name" value="Met-tRNA_ligase_1"/>
</dbReference>
<evidence type="ECO:0000256" key="2">
    <source>
        <dbReference type="ARBA" id="ARBA00022741"/>
    </source>
</evidence>
<evidence type="ECO:0000313" key="7">
    <source>
        <dbReference type="EMBL" id="OOM80598.1"/>
    </source>
</evidence>
<accession>A0A1S8TS56</accession>
<organism evidence="7 8">
    <name type="scientific">Clostridium puniceum</name>
    <dbReference type="NCBI Taxonomy" id="29367"/>
    <lineage>
        <taxon>Bacteria</taxon>
        <taxon>Bacillati</taxon>
        <taxon>Bacillota</taxon>
        <taxon>Clostridia</taxon>
        <taxon>Eubacteriales</taxon>
        <taxon>Clostridiaceae</taxon>
        <taxon>Clostridium</taxon>
    </lineage>
</organism>
<dbReference type="STRING" id="29367.CLPUN_12640"/>
<dbReference type="GO" id="GO:0005829">
    <property type="term" value="C:cytosol"/>
    <property type="evidence" value="ECO:0007669"/>
    <property type="project" value="TreeGrafter"/>
</dbReference>
<dbReference type="Gene3D" id="3.40.50.620">
    <property type="entry name" value="HUPs"/>
    <property type="match status" value="1"/>
</dbReference>
<keyword evidence="3" id="KW-0067">ATP-binding</keyword>
<keyword evidence="2" id="KW-0547">Nucleotide-binding</keyword>
<reference evidence="7 8" key="1">
    <citation type="submission" date="2016-05" db="EMBL/GenBank/DDBJ databases">
        <title>Microbial solvent formation.</title>
        <authorList>
            <person name="Poehlein A."/>
            <person name="Montoya Solano J.D."/>
            <person name="Flitsch S."/>
            <person name="Krabben P."/>
            <person name="Duerre P."/>
            <person name="Daniel R."/>
        </authorList>
    </citation>
    <scope>NUCLEOTIDE SEQUENCE [LARGE SCALE GENOMIC DNA]</scope>
    <source>
        <strain evidence="7 8">DSM 2619</strain>
    </source>
</reference>
<dbReference type="GO" id="GO:0006431">
    <property type="term" value="P:methionyl-tRNA aminoacylation"/>
    <property type="evidence" value="ECO:0007669"/>
    <property type="project" value="TreeGrafter"/>
</dbReference>
<gene>
    <name evidence="7" type="primary">metG_1</name>
    <name evidence="7" type="ORF">CLPUN_12640</name>
</gene>
<evidence type="ECO:0000259" key="6">
    <source>
        <dbReference type="Pfam" id="PF09334"/>
    </source>
</evidence>
<name>A0A1S8TS56_9CLOT</name>
<keyword evidence="1 7" id="KW-0436">Ligase</keyword>
<dbReference type="EMBL" id="LZZM01000080">
    <property type="protein sequence ID" value="OOM80598.1"/>
    <property type="molecule type" value="Genomic_DNA"/>
</dbReference>
<dbReference type="GO" id="GO:0005524">
    <property type="term" value="F:ATP binding"/>
    <property type="evidence" value="ECO:0007669"/>
    <property type="project" value="UniProtKB-KW"/>
</dbReference>
<dbReference type="PANTHER" id="PTHR45765">
    <property type="entry name" value="METHIONINE--TRNA LIGASE"/>
    <property type="match status" value="1"/>
</dbReference>
<dbReference type="InterPro" id="IPR015413">
    <property type="entry name" value="Methionyl/Leucyl_tRNA_Synth"/>
</dbReference>